<feature type="domain" description="Rhamnogalacturonan I lyase beta-sheet" evidence="1">
    <location>
        <begin position="30"/>
        <end position="95"/>
    </location>
</feature>
<gene>
    <name evidence="3" type="ORF">PQG98_03960</name>
</gene>
<organism evidence="3 4">
    <name type="scientific">Bacteroides zhangwenhongii</name>
    <dbReference type="NCBI Taxonomy" id="2650157"/>
    <lineage>
        <taxon>Bacteria</taxon>
        <taxon>Pseudomonadati</taxon>
        <taxon>Bacteroidota</taxon>
        <taxon>Bacteroidia</taxon>
        <taxon>Bacteroidales</taxon>
        <taxon>Bacteroidaceae</taxon>
        <taxon>Bacteroides</taxon>
    </lineage>
</organism>
<dbReference type="InterPro" id="IPR049366">
    <property type="entry name" value="RGL11_C"/>
</dbReference>
<dbReference type="SUPFAM" id="SSF69318">
    <property type="entry name" value="Integrin alpha N-terminal domain"/>
    <property type="match status" value="1"/>
</dbReference>
<keyword evidence="4" id="KW-1185">Reference proteome</keyword>
<dbReference type="InterPro" id="IPR034641">
    <property type="entry name" value="RGL11"/>
</dbReference>
<evidence type="ECO:0000259" key="1">
    <source>
        <dbReference type="Pfam" id="PF18370"/>
    </source>
</evidence>
<dbReference type="InterPro" id="IPR013783">
    <property type="entry name" value="Ig-like_fold"/>
</dbReference>
<dbReference type="EMBL" id="JAQPYS010000028">
    <property type="protein sequence ID" value="MDC7135501.1"/>
    <property type="molecule type" value="Genomic_DNA"/>
</dbReference>
<evidence type="ECO:0000313" key="4">
    <source>
        <dbReference type="Proteomes" id="UP001215398"/>
    </source>
</evidence>
<reference evidence="3 4" key="1">
    <citation type="submission" date="2023-01" db="EMBL/GenBank/DDBJ databases">
        <title>Exploring GABA producing Bacteroides strains toward improving mental health.</title>
        <authorList>
            <person name="Yousuf B."/>
            <person name="Bouhlel N.E."/>
            <person name="Mottawea W."/>
            <person name="Hammami R."/>
        </authorList>
    </citation>
    <scope>NUCLEOTIDE SEQUENCE [LARGE SCALE GENOMIC DNA]</scope>
    <source>
        <strain evidence="3 4">UO.H1054</strain>
    </source>
</reference>
<name>A0ABT5H6C8_9BACE</name>
<accession>A0ABT5H6C8</accession>
<dbReference type="RefSeq" id="WP_272719752.1">
    <property type="nucleotide sequence ID" value="NZ_JAQPYS010000028.1"/>
</dbReference>
<proteinExistence type="predicted"/>
<sequence length="601" mass="66265">MSQLPPVKRMLWASINSLASATLQSHRGDNDKILVSWRMFPTDNAYTAFDLYRTDGNGLEVKVNSEPIVNSTNFQDTKADRTVDNTYRLCYAGNNETLETYTITARQASEGLPFLTISLRGTADIDPLFPYKANDASIGDLDGDGMYEIVLKRLVEIVADEEDVESATASKVRHTTLFEAYKLDGTFLWRIASGPNIPLGNSAAFAVYDFDGDGKCEVALRTAEGTVFGDGTEIGDINGDGKTDYRIPGANYIHGGPEFLSIIEGTTGKELARTDYIALGTSEDWGDDYYKRSSSYRIGLGNFSGTNTSILICRGVYAKMVLEAWDFQGGELSKRWRFDTTDGVHDSYAGQGNHSLSVGDVDADGMDEVVYGACTIDHDGKGLNNSGFGHGDALHLGKFDPSRPGLQIWSCFETGSIGAALRDARTGEVLWRYNDSSDVGAALVADIDPASPGCEMWWFKGNVHSCTGVDLGYTASSCNMAIWWSGSLNRQLLNSRRIEAPIEDSGRVFSIYEYKVDKRGSKSNPCFYGDILGDWREEMIMSAEDGTALYIFSTWYPTNYKFPYLMSDHVYEMSAINQNIGYNMPTQLGYYLGSDLIKKEP</sequence>
<evidence type="ECO:0000259" key="2">
    <source>
        <dbReference type="Pfam" id="PF21348"/>
    </source>
</evidence>
<dbReference type="PANTHER" id="PTHR43118:SF1">
    <property type="entry name" value="RHAMNOGALACTURONAN LYASE (EUROFUNG)"/>
    <property type="match status" value="1"/>
</dbReference>
<evidence type="ECO:0008006" key="5">
    <source>
        <dbReference type="Google" id="ProtNLM"/>
    </source>
</evidence>
<protein>
    <recommendedName>
        <fullName evidence="5">Rhamnogalacturonan lyase</fullName>
    </recommendedName>
</protein>
<dbReference type="Gene3D" id="2.60.40.10">
    <property type="entry name" value="Immunoglobulins"/>
    <property type="match status" value="1"/>
</dbReference>
<dbReference type="PANTHER" id="PTHR43118">
    <property type="entry name" value="RHAMNOGALACTURONAN LYASE (EUROFUNG)"/>
    <property type="match status" value="1"/>
</dbReference>
<dbReference type="InterPro" id="IPR028994">
    <property type="entry name" value="Integrin_alpha_N"/>
</dbReference>
<comment type="caution">
    <text evidence="3">The sequence shown here is derived from an EMBL/GenBank/DDBJ whole genome shotgun (WGS) entry which is preliminary data.</text>
</comment>
<evidence type="ECO:0000313" key="3">
    <source>
        <dbReference type="EMBL" id="MDC7135501.1"/>
    </source>
</evidence>
<dbReference type="InterPro" id="IPR041624">
    <property type="entry name" value="RGI_lyase"/>
</dbReference>
<dbReference type="Pfam" id="PF21348">
    <property type="entry name" value="RGL11_C"/>
    <property type="match status" value="1"/>
</dbReference>
<dbReference type="Proteomes" id="UP001215398">
    <property type="component" value="Unassembled WGS sequence"/>
</dbReference>
<feature type="domain" description="Rhamnogalacturonan lyase family 11 C-terminal" evidence="2">
    <location>
        <begin position="129"/>
        <end position="598"/>
    </location>
</feature>
<dbReference type="Pfam" id="PF18370">
    <property type="entry name" value="RGI_lyase"/>
    <property type="match status" value="1"/>
</dbReference>